<organism evidence="9">
    <name type="scientific">uncultured Thermomicrobiales bacterium</name>
    <dbReference type="NCBI Taxonomy" id="1645740"/>
    <lineage>
        <taxon>Bacteria</taxon>
        <taxon>Pseudomonadati</taxon>
        <taxon>Thermomicrobiota</taxon>
        <taxon>Thermomicrobia</taxon>
        <taxon>Thermomicrobiales</taxon>
        <taxon>environmental samples</taxon>
    </lineage>
</organism>
<name>A0A6J4VK01_9BACT</name>
<dbReference type="GO" id="GO:0005886">
    <property type="term" value="C:plasma membrane"/>
    <property type="evidence" value="ECO:0007669"/>
    <property type="project" value="UniProtKB-SubCell"/>
</dbReference>
<dbReference type="AlphaFoldDB" id="A0A6J4VK01"/>
<dbReference type="Pfam" id="PF19300">
    <property type="entry name" value="BPD_transp_1_N"/>
    <property type="match status" value="1"/>
</dbReference>
<evidence type="ECO:0000256" key="6">
    <source>
        <dbReference type="ARBA" id="ARBA00023136"/>
    </source>
</evidence>
<evidence type="ECO:0000256" key="2">
    <source>
        <dbReference type="ARBA" id="ARBA00022448"/>
    </source>
</evidence>
<evidence type="ECO:0000256" key="7">
    <source>
        <dbReference type="RuleBase" id="RU363032"/>
    </source>
</evidence>
<evidence type="ECO:0000256" key="5">
    <source>
        <dbReference type="ARBA" id="ARBA00022989"/>
    </source>
</evidence>
<feature type="transmembrane region" description="Helical" evidence="7">
    <location>
        <begin position="136"/>
        <end position="160"/>
    </location>
</feature>
<evidence type="ECO:0000256" key="1">
    <source>
        <dbReference type="ARBA" id="ARBA00004651"/>
    </source>
</evidence>
<keyword evidence="2 7" id="KW-0813">Transport</keyword>
<gene>
    <name evidence="9" type="ORF">AVDCRST_MAG59-4824</name>
</gene>
<dbReference type="PANTHER" id="PTHR43163:SF6">
    <property type="entry name" value="DIPEPTIDE TRANSPORT SYSTEM PERMEASE PROTEIN DPPB-RELATED"/>
    <property type="match status" value="1"/>
</dbReference>
<proteinExistence type="inferred from homology"/>
<dbReference type="PROSITE" id="PS50928">
    <property type="entry name" value="ABC_TM1"/>
    <property type="match status" value="1"/>
</dbReference>
<dbReference type="InterPro" id="IPR035906">
    <property type="entry name" value="MetI-like_sf"/>
</dbReference>
<feature type="transmembrane region" description="Helical" evidence="7">
    <location>
        <begin position="283"/>
        <end position="309"/>
    </location>
</feature>
<keyword evidence="3" id="KW-1003">Cell membrane</keyword>
<dbReference type="GO" id="GO:0071916">
    <property type="term" value="F:dipeptide transmembrane transporter activity"/>
    <property type="evidence" value="ECO:0007669"/>
    <property type="project" value="TreeGrafter"/>
</dbReference>
<dbReference type="InterPro" id="IPR000515">
    <property type="entry name" value="MetI-like"/>
</dbReference>
<dbReference type="CDD" id="cd06261">
    <property type="entry name" value="TM_PBP2"/>
    <property type="match status" value="1"/>
</dbReference>
<evidence type="ECO:0000313" key="9">
    <source>
        <dbReference type="EMBL" id="CAA9581453.1"/>
    </source>
</evidence>
<dbReference type="Gene3D" id="1.10.3720.10">
    <property type="entry name" value="MetI-like"/>
    <property type="match status" value="1"/>
</dbReference>
<dbReference type="Pfam" id="PF00528">
    <property type="entry name" value="BPD_transp_1"/>
    <property type="match status" value="1"/>
</dbReference>
<feature type="transmembrane region" description="Helical" evidence="7">
    <location>
        <begin position="103"/>
        <end position="124"/>
    </location>
</feature>
<accession>A0A6J4VK01</accession>
<comment type="similarity">
    <text evidence="7">Belongs to the binding-protein-dependent transport system permease family.</text>
</comment>
<feature type="transmembrane region" description="Helical" evidence="7">
    <location>
        <begin position="9"/>
        <end position="30"/>
    </location>
</feature>
<feature type="transmembrane region" description="Helical" evidence="7">
    <location>
        <begin position="239"/>
        <end position="263"/>
    </location>
</feature>
<dbReference type="PANTHER" id="PTHR43163">
    <property type="entry name" value="DIPEPTIDE TRANSPORT SYSTEM PERMEASE PROTEIN DPPB-RELATED"/>
    <property type="match status" value="1"/>
</dbReference>
<evidence type="ECO:0000259" key="8">
    <source>
        <dbReference type="PROSITE" id="PS50928"/>
    </source>
</evidence>
<sequence>MAQYILRRVALLVPVLLGVSLVVFVLVRLIPGDATLLAIGVDQRITPEQRELVRKSYGLDQPAPVQYLRWMGHVLRGNLGTSLRTRRTVNEELRLRLPVTLELTLLAGVIGTVPALAAGVVAAVKRNSAVDYAATVATLVGVSVPNFLLATLLVLVFSFWLRWLPPIGFVEFTNDPLGNLRTMVLPAVSLALPLAAVLMRNTRSAVLETLSQEHVRVARAKGLPQGRVLSRHVILNSALPILTVAGIQVAGLLGGTVIIETIFGLPGIGRYVYEAIANRDYPVVQGVTLVVAALFVGVSLAVDVLYAVLDPRLRTR</sequence>
<keyword evidence="4 7" id="KW-0812">Transmembrane</keyword>
<dbReference type="SUPFAM" id="SSF161098">
    <property type="entry name" value="MetI-like"/>
    <property type="match status" value="1"/>
</dbReference>
<reference evidence="9" key="1">
    <citation type="submission" date="2020-02" db="EMBL/GenBank/DDBJ databases">
        <authorList>
            <person name="Meier V. D."/>
        </authorList>
    </citation>
    <scope>NUCLEOTIDE SEQUENCE</scope>
    <source>
        <strain evidence="9">AVDCRST_MAG59</strain>
    </source>
</reference>
<protein>
    <submittedName>
        <fullName evidence="9">Oligopeptide transport system permease protein OppB</fullName>
    </submittedName>
</protein>
<feature type="domain" description="ABC transmembrane type-1" evidence="8">
    <location>
        <begin position="97"/>
        <end position="306"/>
    </location>
</feature>
<keyword evidence="6 7" id="KW-0472">Membrane</keyword>
<evidence type="ECO:0000256" key="4">
    <source>
        <dbReference type="ARBA" id="ARBA00022692"/>
    </source>
</evidence>
<dbReference type="EMBL" id="CADCWF010000347">
    <property type="protein sequence ID" value="CAA9581453.1"/>
    <property type="molecule type" value="Genomic_DNA"/>
</dbReference>
<keyword evidence="5 7" id="KW-1133">Transmembrane helix</keyword>
<evidence type="ECO:0000256" key="3">
    <source>
        <dbReference type="ARBA" id="ARBA00022475"/>
    </source>
</evidence>
<dbReference type="InterPro" id="IPR045621">
    <property type="entry name" value="BPD_transp_1_N"/>
</dbReference>
<feature type="transmembrane region" description="Helical" evidence="7">
    <location>
        <begin position="180"/>
        <end position="199"/>
    </location>
</feature>
<comment type="subcellular location">
    <subcellularLocation>
        <location evidence="1 7">Cell membrane</location>
        <topology evidence="1 7">Multi-pass membrane protein</topology>
    </subcellularLocation>
</comment>